<protein>
    <submittedName>
        <fullName evidence="2">NAD(+)/NADH kinase</fullName>
    </submittedName>
</protein>
<evidence type="ECO:0000259" key="1">
    <source>
        <dbReference type="PROSITE" id="PS50146"/>
    </source>
</evidence>
<dbReference type="Proteomes" id="UP000594459">
    <property type="component" value="Chromosome"/>
</dbReference>
<dbReference type="AlphaFoldDB" id="A0A7S8F3Y6"/>
<name>A0A7S8F3Y6_9SPHN</name>
<evidence type="ECO:0000313" key="2">
    <source>
        <dbReference type="EMBL" id="QPC98774.1"/>
    </source>
</evidence>
<proteinExistence type="predicted"/>
<keyword evidence="2" id="KW-0418">Kinase</keyword>
<organism evidence="2 3">
    <name type="scientific">Qipengyuania soli</name>
    <dbReference type="NCBI Taxonomy" id="2782568"/>
    <lineage>
        <taxon>Bacteria</taxon>
        <taxon>Pseudomonadati</taxon>
        <taxon>Pseudomonadota</taxon>
        <taxon>Alphaproteobacteria</taxon>
        <taxon>Sphingomonadales</taxon>
        <taxon>Erythrobacteraceae</taxon>
        <taxon>Qipengyuania</taxon>
    </lineage>
</organism>
<keyword evidence="2" id="KW-0808">Transferase</keyword>
<dbReference type="Pfam" id="PF00781">
    <property type="entry name" value="DAGK_cat"/>
    <property type="match status" value="1"/>
</dbReference>
<dbReference type="InterPro" id="IPR017438">
    <property type="entry name" value="ATP-NAD_kinase_N"/>
</dbReference>
<dbReference type="GO" id="GO:0016301">
    <property type="term" value="F:kinase activity"/>
    <property type="evidence" value="ECO:0007669"/>
    <property type="project" value="UniProtKB-KW"/>
</dbReference>
<accession>A0A7S8F3Y6</accession>
<dbReference type="EMBL" id="CP064654">
    <property type="protein sequence ID" value="QPC98774.1"/>
    <property type="molecule type" value="Genomic_DNA"/>
</dbReference>
<dbReference type="Gene3D" id="3.40.50.10330">
    <property type="entry name" value="Probable inorganic polyphosphate/atp-NAD kinase, domain 1"/>
    <property type="match status" value="1"/>
</dbReference>
<dbReference type="KEGG" id="qso:IRL76_13200"/>
<gene>
    <name evidence="2" type="ORF">IRL76_13200</name>
</gene>
<evidence type="ECO:0000313" key="3">
    <source>
        <dbReference type="Proteomes" id="UP000594459"/>
    </source>
</evidence>
<dbReference type="RefSeq" id="WP_200981778.1">
    <property type="nucleotide sequence ID" value="NZ_CP064654.1"/>
</dbReference>
<dbReference type="SUPFAM" id="SSF111331">
    <property type="entry name" value="NAD kinase/diacylglycerol kinase-like"/>
    <property type="match status" value="1"/>
</dbReference>
<dbReference type="PROSITE" id="PS50146">
    <property type="entry name" value="DAGK"/>
    <property type="match status" value="1"/>
</dbReference>
<keyword evidence="3" id="KW-1185">Reference proteome</keyword>
<feature type="domain" description="DAGKc" evidence="1">
    <location>
        <begin position="33"/>
        <end position="165"/>
    </location>
</feature>
<dbReference type="InterPro" id="IPR001206">
    <property type="entry name" value="Diacylglycerol_kinase_cat_dom"/>
</dbReference>
<reference evidence="2 3" key="1">
    <citation type="submission" date="2020-11" db="EMBL/GenBank/DDBJ databases">
        <title>The genome sequence of Erythrobacter sp. 6D36.</title>
        <authorList>
            <person name="Liu Y."/>
        </authorList>
    </citation>
    <scope>NUCLEOTIDE SEQUENCE [LARGE SCALE GENOMIC DNA]</scope>
    <source>
        <strain evidence="2 3">6D36</strain>
    </source>
</reference>
<dbReference type="InterPro" id="IPR016064">
    <property type="entry name" value="NAD/diacylglycerol_kinase_sf"/>
</dbReference>
<sequence>MDRTIYRFDQLQMNAFGGEGERMPARAAGRARVVRPRIGVIYNPRSHRNRGQDLDCTQGADITVAQPKQREDIATALAEFAERGIDYLIINGGDGTVRDVLTMGQGVFGANWPALAILPKGKTNALNVDLGAPAGWNLADAIAAYGDGKRIVRRPLEVVREGAGEPPMIGFIFGAGGFTLGVETGQDAHKLGFFNSLAVGVSGAWGLAQALFGSDENKWRRGTGMVLEYLPSREPVPRSRHGNQQRRAFLLSSTLRKMPGGIQLFGPERDGLKLCLLDKPLRRIIVSAPAILFGWRPAWLGEAGFHQLDAEAFSVDIDEAVILDGEAFPPGRYIIGQGPELTFVTP</sequence>